<dbReference type="Gene3D" id="1.20.1440.130">
    <property type="entry name" value="VKOR domain"/>
    <property type="match status" value="1"/>
</dbReference>
<dbReference type="Gene3D" id="3.40.30.10">
    <property type="entry name" value="Glutaredoxin"/>
    <property type="match status" value="1"/>
</dbReference>
<dbReference type="Pfam" id="PF07884">
    <property type="entry name" value="VKOR"/>
    <property type="match status" value="1"/>
</dbReference>
<evidence type="ECO:0000259" key="11">
    <source>
        <dbReference type="Pfam" id="PF07884"/>
    </source>
</evidence>
<feature type="transmembrane region" description="Helical" evidence="10">
    <location>
        <begin position="137"/>
        <end position="156"/>
    </location>
</feature>
<keyword evidence="7 10" id="KW-0472">Membrane</keyword>
<dbReference type="InterPro" id="IPR012932">
    <property type="entry name" value="VKOR"/>
</dbReference>
<feature type="domain" description="Thioredoxin-like fold" evidence="12">
    <location>
        <begin position="369"/>
        <end position="517"/>
    </location>
</feature>
<keyword evidence="5 10" id="KW-1133">Transmembrane helix</keyword>
<dbReference type="GO" id="GO:0048038">
    <property type="term" value="F:quinone binding"/>
    <property type="evidence" value="ECO:0007669"/>
    <property type="project" value="UniProtKB-KW"/>
</dbReference>
<evidence type="ECO:0000313" key="13">
    <source>
        <dbReference type="EMBL" id="CAA9203690.1"/>
    </source>
</evidence>
<comment type="subcellular location">
    <subcellularLocation>
        <location evidence="1">Membrane</location>
        <topology evidence="1">Multi-pass membrane protein</topology>
    </subcellularLocation>
</comment>
<keyword evidence="14" id="KW-1185">Reference proteome</keyword>
<keyword evidence="3 10" id="KW-0812">Transmembrane</keyword>
<name>A0A6J4GZ55_9FLAO</name>
<evidence type="ECO:0000256" key="9">
    <source>
        <dbReference type="ARBA" id="ARBA00023284"/>
    </source>
</evidence>
<evidence type="ECO:0000259" key="12">
    <source>
        <dbReference type="Pfam" id="PF13462"/>
    </source>
</evidence>
<evidence type="ECO:0000256" key="8">
    <source>
        <dbReference type="ARBA" id="ARBA00023157"/>
    </source>
</evidence>
<evidence type="ECO:0000256" key="5">
    <source>
        <dbReference type="ARBA" id="ARBA00022989"/>
    </source>
</evidence>
<reference evidence="13 14" key="1">
    <citation type="submission" date="2020-02" db="EMBL/GenBank/DDBJ databases">
        <authorList>
            <person name="Criscuolo A."/>
        </authorList>
    </citation>
    <scope>NUCLEOTIDE SEQUENCE [LARGE SCALE GENOMIC DNA]</scope>
    <source>
        <strain evidence="13">CIP105534</strain>
    </source>
</reference>
<evidence type="ECO:0000256" key="3">
    <source>
        <dbReference type="ARBA" id="ARBA00022692"/>
    </source>
</evidence>
<keyword evidence="6" id="KW-0560">Oxidoreductase</keyword>
<evidence type="ECO:0000256" key="2">
    <source>
        <dbReference type="ARBA" id="ARBA00006214"/>
    </source>
</evidence>
<sequence>MILEKDFRLVANYVKSEGGKINYDEYLFQAKNHPDYPNIVSLTDTLSFFNIDNGVIHVESSDIELLPNRFVTLLKNLQNNQPQLYFIEKKGDQYFYSNDEKSVSIPKEELESRWNNIVLLVEPSEGENSATTKVKKWFWALSLLCAATFVASLLLLQQNWQIKLFFLFPILGILFSIVSLKKLFNIQNEFLDNFCDFSSATNCETVIHSKKWKLLDFVNFSDLSIVFFCSQFLGLLIFAYDYNAFFSIQNILLLTAVPVLFVSIYYQKFVEKKWCPICLIIIATIVLEIFSLGLFKTLTFYISLPSIIRFGFVFLLVSVGWFSLKNILSKQKELEEFHIKGNQFMRNYAIFKNTLLTNPIKSSSILSSGLLLGNAAAPLKITLVTSPFCKFCAETHTIIERILEKHPEQVCFNISFNFNSSQEDEKSKKLHQQLVAIYYNNGQEAFIKALHNWFENNDESKPGNIIIEEKDELRINETLNEHFKWNQENELTYTPVILINQYIFPKEYDRNNLIHFINDLSDDEDFQL</sequence>
<keyword evidence="8" id="KW-1015">Disulfide bond</keyword>
<evidence type="ECO:0000256" key="4">
    <source>
        <dbReference type="ARBA" id="ARBA00022719"/>
    </source>
</evidence>
<feature type="transmembrane region" description="Helical" evidence="10">
    <location>
        <begin position="307"/>
        <end position="324"/>
    </location>
</feature>
<evidence type="ECO:0000256" key="10">
    <source>
        <dbReference type="SAM" id="Phobius"/>
    </source>
</evidence>
<dbReference type="AlphaFoldDB" id="A0A6J4GZ55"/>
<dbReference type="SUPFAM" id="SSF52833">
    <property type="entry name" value="Thioredoxin-like"/>
    <property type="match status" value="1"/>
</dbReference>
<keyword evidence="4" id="KW-0874">Quinone</keyword>
<feature type="transmembrane region" description="Helical" evidence="10">
    <location>
        <begin position="217"/>
        <end position="240"/>
    </location>
</feature>
<evidence type="ECO:0008006" key="15">
    <source>
        <dbReference type="Google" id="ProtNLM"/>
    </source>
</evidence>
<evidence type="ECO:0000313" key="14">
    <source>
        <dbReference type="Proteomes" id="UP000479938"/>
    </source>
</evidence>
<dbReference type="GO" id="GO:0016491">
    <property type="term" value="F:oxidoreductase activity"/>
    <property type="evidence" value="ECO:0007669"/>
    <property type="project" value="UniProtKB-KW"/>
</dbReference>
<proteinExistence type="inferred from homology"/>
<dbReference type="RefSeq" id="WP_173973316.1">
    <property type="nucleotide sequence ID" value="NZ_CADCSU010000218.1"/>
</dbReference>
<feature type="transmembrane region" description="Helical" evidence="10">
    <location>
        <begin position="246"/>
        <end position="267"/>
    </location>
</feature>
<dbReference type="InterPro" id="IPR012336">
    <property type="entry name" value="Thioredoxin-like_fold"/>
</dbReference>
<accession>A0A6J4GZ55</accession>
<keyword evidence="9" id="KW-0676">Redox-active center</keyword>
<evidence type="ECO:0000256" key="1">
    <source>
        <dbReference type="ARBA" id="ARBA00004141"/>
    </source>
</evidence>
<evidence type="ECO:0000256" key="6">
    <source>
        <dbReference type="ARBA" id="ARBA00023002"/>
    </source>
</evidence>
<dbReference type="EMBL" id="CADCSU010000218">
    <property type="protein sequence ID" value="CAA9203690.1"/>
    <property type="molecule type" value="Genomic_DNA"/>
</dbReference>
<dbReference type="GO" id="GO:0016020">
    <property type="term" value="C:membrane"/>
    <property type="evidence" value="ECO:0007669"/>
    <property type="project" value="UniProtKB-SubCell"/>
</dbReference>
<organism evidence="13 14">
    <name type="scientific">Flavobacterium bizetiae</name>
    <dbReference type="NCBI Taxonomy" id="2704140"/>
    <lineage>
        <taxon>Bacteria</taxon>
        <taxon>Pseudomonadati</taxon>
        <taxon>Bacteroidota</taxon>
        <taxon>Flavobacteriia</taxon>
        <taxon>Flavobacteriales</taxon>
        <taxon>Flavobacteriaceae</taxon>
        <taxon>Flavobacterium</taxon>
    </lineage>
</organism>
<comment type="similarity">
    <text evidence="2">Belongs to the VKOR family.</text>
</comment>
<dbReference type="InterPro" id="IPR036249">
    <property type="entry name" value="Thioredoxin-like_sf"/>
</dbReference>
<dbReference type="Pfam" id="PF13462">
    <property type="entry name" value="Thioredoxin_4"/>
    <property type="match status" value="1"/>
</dbReference>
<dbReference type="CDD" id="cd12921">
    <property type="entry name" value="VKOR_4"/>
    <property type="match status" value="1"/>
</dbReference>
<evidence type="ECO:0000256" key="7">
    <source>
        <dbReference type="ARBA" id="ARBA00023136"/>
    </source>
</evidence>
<dbReference type="Proteomes" id="UP000479938">
    <property type="component" value="Unassembled WGS sequence"/>
</dbReference>
<feature type="transmembrane region" description="Helical" evidence="10">
    <location>
        <begin position="274"/>
        <end position="295"/>
    </location>
</feature>
<feature type="domain" description="Vitamin K epoxide reductase" evidence="11">
    <location>
        <begin position="167"/>
        <end position="287"/>
    </location>
</feature>
<protein>
    <recommendedName>
        <fullName evidence="15">Vitamin K epoxide reductase domain-containing protein</fullName>
    </recommendedName>
</protein>
<dbReference type="InterPro" id="IPR038354">
    <property type="entry name" value="VKOR_sf"/>
</dbReference>
<gene>
    <name evidence="13" type="ORF">FLA105534_04870</name>
</gene>
<feature type="transmembrane region" description="Helical" evidence="10">
    <location>
        <begin position="162"/>
        <end position="180"/>
    </location>
</feature>